<evidence type="ECO:0000313" key="12">
    <source>
        <dbReference type="EMBL" id="NDJ93310.1"/>
    </source>
</evidence>
<dbReference type="AlphaFoldDB" id="A0A6G3MH19"/>
<dbReference type="EC" id="1.8.1.4" evidence="3"/>
<dbReference type="InterPro" id="IPR004099">
    <property type="entry name" value="Pyr_nucl-diS_OxRdtase_dimer"/>
</dbReference>
<evidence type="ECO:0000256" key="4">
    <source>
        <dbReference type="ARBA" id="ARBA00022630"/>
    </source>
</evidence>
<evidence type="ECO:0000256" key="6">
    <source>
        <dbReference type="ARBA" id="ARBA00023002"/>
    </source>
</evidence>
<evidence type="ECO:0000256" key="7">
    <source>
        <dbReference type="ARBA" id="ARBA00023027"/>
    </source>
</evidence>
<dbReference type="Gene3D" id="3.30.390.30">
    <property type="match status" value="1"/>
</dbReference>
<keyword evidence="7" id="KW-0520">NAD</keyword>
<dbReference type="InterPro" id="IPR050151">
    <property type="entry name" value="Class-I_Pyr_Nuc-Dis_Oxidored"/>
</dbReference>
<feature type="domain" description="FAD/NAD(P)-binding" evidence="11">
    <location>
        <begin position="1"/>
        <end position="44"/>
    </location>
</feature>
<comment type="catalytic activity">
    <reaction evidence="9">
        <text>N(6)-[(R)-dihydrolipoyl]-L-lysyl-[protein] + NAD(+) = N(6)-[(R)-lipoyl]-L-lysyl-[protein] + NADH + H(+)</text>
        <dbReference type="Rhea" id="RHEA:15045"/>
        <dbReference type="Rhea" id="RHEA-COMP:10474"/>
        <dbReference type="Rhea" id="RHEA-COMP:10475"/>
        <dbReference type="ChEBI" id="CHEBI:15378"/>
        <dbReference type="ChEBI" id="CHEBI:57540"/>
        <dbReference type="ChEBI" id="CHEBI:57945"/>
        <dbReference type="ChEBI" id="CHEBI:83099"/>
        <dbReference type="ChEBI" id="CHEBI:83100"/>
        <dbReference type="EC" id="1.8.1.4"/>
    </reaction>
</comment>
<dbReference type="GO" id="GO:0045252">
    <property type="term" value="C:oxoglutarate dehydrogenase complex"/>
    <property type="evidence" value="ECO:0007669"/>
    <property type="project" value="TreeGrafter"/>
</dbReference>
<evidence type="ECO:0000259" key="10">
    <source>
        <dbReference type="Pfam" id="PF02852"/>
    </source>
</evidence>
<dbReference type="PANTHER" id="PTHR22912:SF151">
    <property type="entry name" value="DIHYDROLIPOYL DEHYDROGENASE, MITOCHONDRIAL"/>
    <property type="match status" value="1"/>
</dbReference>
<dbReference type="FunFam" id="3.30.390.30:FF:000001">
    <property type="entry name" value="Dihydrolipoyl dehydrogenase"/>
    <property type="match status" value="1"/>
</dbReference>
<dbReference type="GO" id="GO:0050660">
    <property type="term" value="F:flavin adenine dinucleotide binding"/>
    <property type="evidence" value="ECO:0007669"/>
    <property type="project" value="TreeGrafter"/>
</dbReference>
<evidence type="ECO:0000256" key="2">
    <source>
        <dbReference type="ARBA" id="ARBA00007532"/>
    </source>
</evidence>
<sequence>MGIKLDDKGRIIVNDKFETSFKNVYAIGDCIPGPMLAHKAEEEGIACVEGISGLSTHLNYNSIPNVIYTHPEVAWAGISEEEAKNLSLKYKVGKFPLSSNGRSRAVGEIDGFAKMITDAKTDKLLGAHFISPCAGEVINQISMAIEYGASAEDIARVCFAHPVLLFPPYRLLLSVLKKPARSHILGKLLITFKLIHK</sequence>
<evidence type="ECO:0000256" key="1">
    <source>
        <dbReference type="ARBA" id="ARBA00001974"/>
    </source>
</evidence>
<dbReference type="GO" id="GO:0004148">
    <property type="term" value="F:dihydrolipoyl dehydrogenase (NADH) activity"/>
    <property type="evidence" value="ECO:0007669"/>
    <property type="project" value="UniProtKB-EC"/>
</dbReference>
<evidence type="ECO:0000256" key="8">
    <source>
        <dbReference type="ARBA" id="ARBA00031281"/>
    </source>
</evidence>
<dbReference type="EMBL" id="GHBP01003177">
    <property type="protein sequence ID" value="NDJ93310.1"/>
    <property type="molecule type" value="Transcribed_RNA"/>
</dbReference>
<comment type="similarity">
    <text evidence="2">Belongs to the class-I pyridine nucleotide-disulfide oxidoreductase family.</text>
</comment>
<dbReference type="InterPro" id="IPR023753">
    <property type="entry name" value="FAD/NAD-binding_dom"/>
</dbReference>
<evidence type="ECO:0000259" key="11">
    <source>
        <dbReference type="Pfam" id="PF07992"/>
    </source>
</evidence>
<dbReference type="GO" id="GO:0005739">
    <property type="term" value="C:mitochondrion"/>
    <property type="evidence" value="ECO:0007669"/>
    <property type="project" value="TreeGrafter"/>
</dbReference>
<dbReference type="Pfam" id="PF07992">
    <property type="entry name" value="Pyr_redox_2"/>
    <property type="match status" value="1"/>
</dbReference>
<dbReference type="InterPro" id="IPR036188">
    <property type="entry name" value="FAD/NAD-bd_sf"/>
</dbReference>
<protein>
    <recommendedName>
        <fullName evidence="3">dihydrolipoyl dehydrogenase</fullName>
        <ecNumber evidence="3">1.8.1.4</ecNumber>
    </recommendedName>
    <alternativeName>
        <fullName evidence="8">Dihydrolipoamide dehydrogenase</fullName>
    </alternativeName>
</protein>
<reference evidence="12" key="1">
    <citation type="submission" date="2018-11" db="EMBL/GenBank/DDBJ databases">
        <title>Henneguya salminicola genome and transcriptome.</title>
        <authorList>
            <person name="Yahalomi D."/>
            <person name="Atkinson S.D."/>
            <person name="Neuhof M."/>
            <person name="Chang E.S."/>
            <person name="Philippe H."/>
            <person name="Cartwright P."/>
            <person name="Bartholomew J.L."/>
            <person name="Huchon D."/>
        </authorList>
    </citation>
    <scope>NUCLEOTIDE SEQUENCE</scope>
    <source>
        <strain evidence="12">Hz1</strain>
        <tissue evidence="12">Whole</tissue>
    </source>
</reference>
<keyword evidence="6" id="KW-0560">Oxidoreductase</keyword>
<proteinExistence type="inferred from homology"/>
<keyword evidence="5" id="KW-0274">FAD</keyword>
<evidence type="ECO:0000256" key="5">
    <source>
        <dbReference type="ARBA" id="ARBA00022827"/>
    </source>
</evidence>
<dbReference type="GO" id="GO:0006103">
    <property type="term" value="P:2-oxoglutarate metabolic process"/>
    <property type="evidence" value="ECO:0007669"/>
    <property type="project" value="TreeGrafter"/>
</dbReference>
<dbReference type="PANTHER" id="PTHR22912">
    <property type="entry name" value="DISULFIDE OXIDOREDUCTASE"/>
    <property type="match status" value="1"/>
</dbReference>
<dbReference type="SUPFAM" id="SSF55424">
    <property type="entry name" value="FAD/NAD-linked reductases, dimerisation (C-terminal) domain"/>
    <property type="match status" value="1"/>
</dbReference>
<dbReference type="Gene3D" id="3.50.50.60">
    <property type="entry name" value="FAD/NAD(P)-binding domain"/>
    <property type="match status" value="1"/>
</dbReference>
<dbReference type="Pfam" id="PF02852">
    <property type="entry name" value="Pyr_redox_dim"/>
    <property type="match status" value="1"/>
</dbReference>
<dbReference type="PRINTS" id="PR00411">
    <property type="entry name" value="PNDRDTASEI"/>
</dbReference>
<keyword evidence="4" id="KW-0285">Flavoprotein</keyword>
<organism evidence="12">
    <name type="scientific">Henneguya salminicola</name>
    <name type="common">Myxosporean</name>
    <dbReference type="NCBI Taxonomy" id="69463"/>
    <lineage>
        <taxon>Eukaryota</taxon>
        <taxon>Metazoa</taxon>
        <taxon>Cnidaria</taxon>
        <taxon>Myxozoa</taxon>
        <taxon>Myxosporea</taxon>
        <taxon>Bivalvulida</taxon>
        <taxon>Platysporina</taxon>
        <taxon>Myxobolidae</taxon>
        <taxon>Henneguya</taxon>
    </lineage>
</organism>
<dbReference type="SUPFAM" id="SSF51905">
    <property type="entry name" value="FAD/NAD(P)-binding domain"/>
    <property type="match status" value="1"/>
</dbReference>
<dbReference type="InterPro" id="IPR016156">
    <property type="entry name" value="FAD/NAD-linked_Rdtase_dimer_sf"/>
</dbReference>
<accession>A0A6G3MH19</accession>
<comment type="cofactor">
    <cofactor evidence="1">
        <name>FAD</name>
        <dbReference type="ChEBI" id="CHEBI:57692"/>
    </cofactor>
</comment>
<feature type="domain" description="Pyridine nucleotide-disulphide oxidoreductase dimerisation" evidence="10">
    <location>
        <begin position="63"/>
        <end position="164"/>
    </location>
</feature>
<evidence type="ECO:0000256" key="3">
    <source>
        <dbReference type="ARBA" id="ARBA00012608"/>
    </source>
</evidence>
<name>A0A6G3MH19_HENSL</name>
<evidence type="ECO:0000256" key="9">
    <source>
        <dbReference type="ARBA" id="ARBA00049187"/>
    </source>
</evidence>